<proteinExistence type="predicted"/>
<sequence>MRNILLTLLTIAPIVAAIGFPAHSSVEQRSSTIVSVSADGLAPSATPAQCAYWKAHNQPLDLKYCT</sequence>
<gene>
    <name evidence="1" type="ORF">ET475_10725</name>
</gene>
<organism evidence="1 2">
    <name type="scientific">Microbacterium protaetiae</name>
    <dbReference type="NCBI Taxonomy" id="2509458"/>
    <lineage>
        <taxon>Bacteria</taxon>
        <taxon>Bacillati</taxon>
        <taxon>Actinomycetota</taxon>
        <taxon>Actinomycetes</taxon>
        <taxon>Micrococcales</taxon>
        <taxon>Microbacteriaceae</taxon>
        <taxon>Microbacterium</taxon>
    </lineage>
</organism>
<name>A0A4P6EE41_9MICO</name>
<dbReference type="EMBL" id="CP035494">
    <property type="protein sequence ID" value="QAY60414.1"/>
    <property type="molecule type" value="Genomic_DNA"/>
</dbReference>
<protein>
    <submittedName>
        <fullName evidence="1">Uncharacterized protein</fullName>
    </submittedName>
</protein>
<dbReference type="Proteomes" id="UP000293995">
    <property type="component" value="Chromosome"/>
</dbReference>
<dbReference type="KEGG" id="mprt:ET475_10725"/>
<evidence type="ECO:0000313" key="1">
    <source>
        <dbReference type="EMBL" id="QAY60414.1"/>
    </source>
</evidence>
<dbReference type="AlphaFoldDB" id="A0A4P6EE41"/>
<accession>A0A4P6EE41</accession>
<evidence type="ECO:0000313" key="2">
    <source>
        <dbReference type="Proteomes" id="UP000293995"/>
    </source>
</evidence>
<reference evidence="1 2" key="1">
    <citation type="submission" date="2019-01" db="EMBL/GenBank/DDBJ databases">
        <title>Genome sequencing of strain DFW100M-13.</title>
        <authorList>
            <person name="Heo J."/>
            <person name="Kim S.-J."/>
            <person name="Kim J.-S."/>
            <person name="Hong S.-B."/>
            <person name="Kwon S.-W."/>
        </authorList>
    </citation>
    <scope>NUCLEOTIDE SEQUENCE [LARGE SCALE GENOMIC DNA]</scope>
    <source>
        <strain evidence="1 2">DFW100M-13</strain>
    </source>
</reference>
<keyword evidence="2" id="KW-1185">Reference proteome</keyword>